<dbReference type="KEGG" id="tsy:THSYN_00490"/>
<name>A0A2K8U1Y6_9GAMM</name>
<gene>
    <name evidence="4" type="ORF">THSYN_00490</name>
</gene>
<dbReference type="Gene3D" id="3.40.50.620">
    <property type="entry name" value="HUPs"/>
    <property type="match status" value="1"/>
</dbReference>
<dbReference type="PANTHER" id="PTHR46268:SF15">
    <property type="entry name" value="UNIVERSAL STRESS PROTEIN HP_0031"/>
    <property type="match status" value="1"/>
</dbReference>
<dbReference type="InterPro" id="IPR014729">
    <property type="entry name" value="Rossmann-like_a/b/a_fold"/>
</dbReference>
<dbReference type="AlphaFoldDB" id="A0A2K8U1Y6"/>
<dbReference type="PANTHER" id="PTHR46268">
    <property type="entry name" value="STRESS RESPONSE PROTEIN NHAX"/>
    <property type="match status" value="1"/>
</dbReference>
<reference evidence="4 5" key="1">
    <citation type="submission" date="2017-03" db="EMBL/GenBank/DDBJ databases">
        <title>Complete genome sequence of Candidatus 'Thiodictyon syntrophicum' sp. nov. strain Cad16T, a photolithoautotroph purple sulfur bacterium isolated from an alpine meromictic lake.</title>
        <authorList>
            <person name="Luedin S.M."/>
            <person name="Pothier J.F."/>
            <person name="Danza F."/>
            <person name="Storelli N."/>
            <person name="Wittwer M."/>
            <person name="Tonolla M."/>
        </authorList>
    </citation>
    <scope>NUCLEOTIDE SEQUENCE [LARGE SCALE GENOMIC DNA]</scope>
    <source>
        <strain evidence="4 5">Cad16T</strain>
    </source>
</reference>
<dbReference type="OrthoDB" id="5567285at2"/>
<comment type="similarity">
    <text evidence="1">Belongs to the universal stress protein A family.</text>
</comment>
<accession>A0A2K8U1Y6</accession>
<proteinExistence type="inferred from homology"/>
<feature type="region of interest" description="Disordered" evidence="2">
    <location>
        <begin position="1"/>
        <end position="21"/>
    </location>
</feature>
<dbReference type="SUPFAM" id="SSF52402">
    <property type="entry name" value="Adenine nucleotide alpha hydrolases-like"/>
    <property type="match status" value="1"/>
</dbReference>
<dbReference type="CDD" id="cd00293">
    <property type="entry name" value="USP-like"/>
    <property type="match status" value="1"/>
</dbReference>
<dbReference type="PRINTS" id="PR01438">
    <property type="entry name" value="UNVRSLSTRESS"/>
</dbReference>
<dbReference type="EMBL" id="CP020370">
    <property type="protein sequence ID" value="AUB79584.1"/>
    <property type="molecule type" value="Genomic_DNA"/>
</dbReference>
<dbReference type="Proteomes" id="UP000232638">
    <property type="component" value="Chromosome"/>
</dbReference>
<evidence type="ECO:0000313" key="5">
    <source>
        <dbReference type="Proteomes" id="UP000232638"/>
    </source>
</evidence>
<dbReference type="Pfam" id="PF00582">
    <property type="entry name" value="Usp"/>
    <property type="match status" value="1"/>
</dbReference>
<evidence type="ECO:0000313" key="4">
    <source>
        <dbReference type="EMBL" id="AUB79584.1"/>
    </source>
</evidence>
<protein>
    <recommendedName>
        <fullName evidence="3">UspA domain-containing protein</fullName>
    </recommendedName>
</protein>
<dbReference type="InterPro" id="IPR006015">
    <property type="entry name" value="Universal_stress_UspA"/>
</dbReference>
<evidence type="ECO:0000256" key="1">
    <source>
        <dbReference type="ARBA" id="ARBA00008791"/>
    </source>
</evidence>
<dbReference type="InterPro" id="IPR006016">
    <property type="entry name" value="UspA"/>
</dbReference>
<sequence length="95" mass="10119">MRIRKNQTEPVPIQQSEGEEDLRSARELLDQAGVAYTARVVTGPIAETIAEFATQQGCDHIVMGTHGRGGLATLLLGSVAAKVVHLSTLPVTLVK</sequence>
<organism evidence="4 5">
    <name type="scientific">Candidatus Thiodictyon syntrophicum</name>
    <dbReference type="NCBI Taxonomy" id="1166950"/>
    <lineage>
        <taxon>Bacteria</taxon>
        <taxon>Pseudomonadati</taxon>
        <taxon>Pseudomonadota</taxon>
        <taxon>Gammaproteobacteria</taxon>
        <taxon>Chromatiales</taxon>
        <taxon>Chromatiaceae</taxon>
        <taxon>Thiodictyon</taxon>
    </lineage>
</organism>
<feature type="domain" description="UspA" evidence="3">
    <location>
        <begin position="15"/>
        <end position="95"/>
    </location>
</feature>
<evidence type="ECO:0000256" key="2">
    <source>
        <dbReference type="SAM" id="MobiDB-lite"/>
    </source>
</evidence>
<evidence type="ECO:0000259" key="3">
    <source>
        <dbReference type="Pfam" id="PF00582"/>
    </source>
</evidence>
<keyword evidence="5" id="KW-1185">Reference proteome</keyword>